<reference evidence="1" key="1">
    <citation type="submission" date="2021-01" db="EMBL/GenBank/DDBJ databases">
        <authorList>
            <person name="Corre E."/>
            <person name="Pelletier E."/>
            <person name="Niang G."/>
            <person name="Scheremetjew M."/>
            <person name="Finn R."/>
            <person name="Kale V."/>
            <person name="Holt S."/>
            <person name="Cochrane G."/>
            <person name="Meng A."/>
            <person name="Brown T."/>
            <person name="Cohen L."/>
        </authorList>
    </citation>
    <scope>NUCLEOTIDE SEQUENCE</scope>
    <source>
        <strain evidence="1">CCMP 410</strain>
    </source>
</reference>
<protein>
    <submittedName>
        <fullName evidence="1">Uncharacterized protein</fullName>
    </submittedName>
</protein>
<proteinExistence type="predicted"/>
<organism evidence="1">
    <name type="scientific">Grammatophora oceanica</name>
    <dbReference type="NCBI Taxonomy" id="210454"/>
    <lineage>
        <taxon>Eukaryota</taxon>
        <taxon>Sar</taxon>
        <taxon>Stramenopiles</taxon>
        <taxon>Ochrophyta</taxon>
        <taxon>Bacillariophyta</taxon>
        <taxon>Fragilariophyceae</taxon>
        <taxon>Fragilariophycidae</taxon>
        <taxon>Rhabdonematales</taxon>
        <taxon>Grammatophoraceae</taxon>
        <taxon>Grammatophora</taxon>
    </lineage>
</organism>
<evidence type="ECO:0000313" key="1">
    <source>
        <dbReference type="EMBL" id="CAD9275113.1"/>
    </source>
</evidence>
<accession>A0A7S1UQJ1</accession>
<dbReference type="AlphaFoldDB" id="A0A7S1UQJ1"/>
<name>A0A7S1UQJ1_9STRA</name>
<gene>
    <name evidence="1" type="ORF">GOCE00092_LOCUS4021</name>
</gene>
<dbReference type="EMBL" id="HBGK01007769">
    <property type="protein sequence ID" value="CAD9275113.1"/>
    <property type="molecule type" value="Transcribed_RNA"/>
</dbReference>
<sequence>MKIMSTFGSLWLTSMVSIRIEIQGRVNNDVDITFRYTMPFANHFKYRHAADDHYHLRYQILSLGGNWLTHFWPCRVFAFFIPITEINAFCAYRFFIWNEDSALTPIEFRR</sequence>